<feature type="compositionally biased region" description="Basic and acidic residues" evidence="1">
    <location>
        <begin position="61"/>
        <end position="75"/>
    </location>
</feature>
<keyword evidence="2" id="KW-0540">Nuclease</keyword>
<keyword evidence="2" id="KW-0269">Exonuclease</keyword>
<evidence type="ECO:0000313" key="3">
    <source>
        <dbReference type="Proteomes" id="UP001153328"/>
    </source>
</evidence>
<feature type="compositionally biased region" description="Basic residues" evidence="1">
    <location>
        <begin position="112"/>
        <end position="122"/>
    </location>
</feature>
<dbReference type="EMBL" id="CAJVAX010000020">
    <property type="protein sequence ID" value="CAG7654528.1"/>
    <property type="molecule type" value="Genomic_DNA"/>
</dbReference>
<reference evidence="2" key="1">
    <citation type="submission" date="2021-06" db="EMBL/GenBank/DDBJ databases">
        <authorList>
            <person name="Arsene-Ploetze F."/>
        </authorList>
    </citation>
    <scope>NUCLEOTIDE SEQUENCE</scope>
    <source>
        <strain evidence="2">SBRY1</strain>
    </source>
</reference>
<protein>
    <submittedName>
        <fullName evidence="2">Exonuclease SbcC</fullName>
    </submittedName>
</protein>
<dbReference type="GO" id="GO:0004527">
    <property type="term" value="F:exonuclease activity"/>
    <property type="evidence" value="ECO:0007669"/>
    <property type="project" value="UniProtKB-KW"/>
</dbReference>
<gene>
    <name evidence="2" type="ORF">SBRY_60504</name>
</gene>
<sequence length="143" mass="15279">MTVVRHDARLTADHGIRRRAGSGHGREQGRRQAATGVHRRPRGAGLRPAAGPGPGGHGPRSRRDVERVLLRDRPPRPAGAGAGRLEFGRTGRVCGRREVAGDRLHSGLRGTRGQRHHRRGHQSRGPGAGPLPSAARRADADGE</sequence>
<evidence type="ECO:0000313" key="2">
    <source>
        <dbReference type="EMBL" id="CAG7654528.1"/>
    </source>
</evidence>
<feature type="compositionally biased region" description="Basic and acidic residues" evidence="1">
    <location>
        <begin position="1"/>
        <end position="15"/>
    </location>
</feature>
<feature type="compositionally biased region" description="Basic and acidic residues" evidence="1">
    <location>
        <begin position="95"/>
        <end position="105"/>
    </location>
</feature>
<evidence type="ECO:0000256" key="1">
    <source>
        <dbReference type="SAM" id="MobiDB-lite"/>
    </source>
</evidence>
<dbReference type="Proteomes" id="UP001153328">
    <property type="component" value="Unassembled WGS sequence"/>
</dbReference>
<dbReference type="AlphaFoldDB" id="A0A9W4MKC5"/>
<comment type="caution">
    <text evidence="2">The sequence shown here is derived from an EMBL/GenBank/DDBJ whole genome shotgun (WGS) entry which is preliminary data.</text>
</comment>
<organism evidence="2 3">
    <name type="scientific">Actinacidiphila bryophytorum</name>
    <dbReference type="NCBI Taxonomy" id="1436133"/>
    <lineage>
        <taxon>Bacteria</taxon>
        <taxon>Bacillati</taxon>
        <taxon>Actinomycetota</taxon>
        <taxon>Actinomycetes</taxon>
        <taxon>Kitasatosporales</taxon>
        <taxon>Streptomycetaceae</taxon>
        <taxon>Actinacidiphila</taxon>
    </lineage>
</organism>
<feature type="region of interest" description="Disordered" evidence="1">
    <location>
        <begin position="1"/>
        <end position="143"/>
    </location>
</feature>
<keyword evidence="3" id="KW-1185">Reference proteome</keyword>
<name>A0A9W4MKC5_9ACTN</name>
<keyword evidence="2" id="KW-0378">Hydrolase</keyword>
<accession>A0A9W4MKC5</accession>
<proteinExistence type="predicted"/>